<reference evidence="2 3" key="1">
    <citation type="submission" date="2017-05" db="EMBL/GenBank/DDBJ databases">
        <title>The complete genome sequence of Deinococcus ficus isolated from the rhizosphere of the Ficus religiosa L. in Taiwan.</title>
        <authorList>
            <person name="Wu K.-M."/>
            <person name="Liao T.-L."/>
            <person name="Liu Y.-M."/>
            <person name="Young C.-C."/>
            <person name="Tsai S.-F."/>
        </authorList>
    </citation>
    <scope>NUCLEOTIDE SEQUENCE [LARGE SCALE GENOMIC DNA]</scope>
    <source>
        <strain evidence="2 3">CC-FR2-10</strain>
        <plasmid evidence="3">pdfi3</plasmid>
    </source>
</reference>
<evidence type="ECO:0000313" key="3">
    <source>
        <dbReference type="Proteomes" id="UP000259030"/>
    </source>
</evidence>
<feature type="transmembrane region" description="Helical" evidence="1">
    <location>
        <begin position="32"/>
        <end position="54"/>
    </location>
</feature>
<evidence type="ECO:0000313" key="2">
    <source>
        <dbReference type="EMBL" id="ASN83298.1"/>
    </source>
</evidence>
<name>A0A221T317_9DEIO</name>
<dbReference type="AlphaFoldDB" id="A0A221T317"/>
<evidence type="ECO:0000256" key="1">
    <source>
        <dbReference type="SAM" id="Phobius"/>
    </source>
</evidence>
<keyword evidence="1" id="KW-0472">Membrane</keyword>
<gene>
    <name evidence="2" type="ORF">DFI_19055</name>
</gene>
<dbReference type="EMBL" id="CP021084">
    <property type="protein sequence ID" value="ASN83298.1"/>
    <property type="molecule type" value="Genomic_DNA"/>
</dbReference>
<sequence>MKNTSWTALYALLLIGAVLIFILGQWGAAVTVVALMAILNRLIYISEMALRIVLNQQEMLKLAKAGRREQAEAA</sequence>
<keyword evidence="1" id="KW-1133">Transmembrane helix</keyword>
<protein>
    <submittedName>
        <fullName evidence="2">Uncharacterized protein</fullName>
    </submittedName>
</protein>
<keyword evidence="1" id="KW-0812">Transmembrane</keyword>
<geneLocation type="plasmid" evidence="3">
    <name>pdfi3</name>
</geneLocation>
<dbReference type="RefSeq" id="WP_027462742.1">
    <property type="nucleotide sequence ID" value="NZ_CP021084.1"/>
</dbReference>
<keyword evidence="3" id="KW-1185">Reference proteome</keyword>
<organism evidence="2 3">
    <name type="scientific">Deinococcus ficus</name>
    <dbReference type="NCBI Taxonomy" id="317577"/>
    <lineage>
        <taxon>Bacteria</taxon>
        <taxon>Thermotogati</taxon>
        <taxon>Deinococcota</taxon>
        <taxon>Deinococci</taxon>
        <taxon>Deinococcales</taxon>
        <taxon>Deinococcaceae</taxon>
        <taxon>Deinococcus</taxon>
    </lineage>
</organism>
<feature type="transmembrane region" description="Helical" evidence="1">
    <location>
        <begin position="7"/>
        <end position="26"/>
    </location>
</feature>
<proteinExistence type="predicted"/>
<dbReference type="Proteomes" id="UP000259030">
    <property type="component" value="Plasmid pDFI3"/>
</dbReference>
<keyword evidence="2" id="KW-0614">Plasmid</keyword>
<dbReference type="KEGG" id="dfc:DFI_19055"/>
<accession>A0A221T317</accession>